<feature type="region of interest" description="Disordered" evidence="1">
    <location>
        <begin position="1"/>
        <end position="25"/>
    </location>
</feature>
<accession>A0A1X6N507</accession>
<feature type="region of interest" description="Disordered" evidence="1">
    <location>
        <begin position="328"/>
        <end position="358"/>
    </location>
</feature>
<evidence type="ECO:0000256" key="1">
    <source>
        <dbReference type="SAM" id="MobiDB-lite"/>
    </source>
</evidence>
<dbReference type="PROSITE" id="PS00028">
    <property type="entry name" value="ZINC_FINGER_C2H2_1"/>
    <property type="match status" value="1"/>
</dbReference>
<feature type="compositionally biased region" description="Basic and acidic residues" evidence="1">
    <location>
        <begin position="1"/>
        <end position="10"/>
    </location>
</feature>
<feature type="domain" description="C2H2-type" evidence="2">
    <location>
        <begin position="130"/>
        <end position="151"/>
    </location>
</feature>
<gene>
    <name evidence="3" type="ORF">POSPLADRAFT_1139758</name>
</gene>
<name>A0A1X6N507_9APHY</name>
<dbReference type="RefSeq" id="XP_024340404.1">
    <property type="nucleotide sequence ID" value="XM_024485082.1"/>
</dbReference>
<evidence type="ECO:0000313" key="4">
    <source>
        <dbReference type="Proteomes" id="UP000194127"/>
    </source>
</evidence>
<sequence length="561" mass="62124">MPRYAADKHSHAIPLQTKRNHSSRARPNIVKAADGNGIGFWVISDVELCRDYHCLTMETYKRHFKAAHGDSHLCALCDNQSFVDTETFQTHCNVEHPPMTHRCDMCPEGFDNAYTFALHHLFKSAVHPKCSMCRVGFETKDGLLQHPQDIHEAVPVEKLDLERADEVFSILTVWLLCSLHVMLPAATHDYAICGICGAAAICFIIPVCDLTKITVINVDPRGPSWIAESSSPSEAWTHGSEVSPRLALTPMSEVSMLFSETPGCFYPDYPAPLRPSPPEPLAVKTSKNEDGALTPIDAALVRERDILAGEVISILSDELETSEPVFTPQEATPIIGSPPRPASPQITRNRESGSTSQTLAKVPLTSDCFSSPVAVTNPDMISPLTESFSSSTSLLRSPSPIVEPIEQDSFRMPVLEASPAPEGFPGAIPGMFRILPPIDHQLATERVPSPTLRPRFREMGSEAKSKNSCVSQSWAPMFLASPCSEALELDNNTDVRLPNREYLSEQPLQSSVSHLHRRSTHCRRELRMRRMQEADTIAFGRNDPLNRQHAHREPSILPLVR</sequence>
<dbReference type="GeneID" id="36330031"/>
<dbReference type="EMBL" id="KZ110595">
    <property type="protein sequence ID" value="OSX63610.1"/>
    <property type="molecule type" value="Genomic_DNA"/>
</dbReference>
<proteinExistence type="predicted"/>
<organism evidence="3 4">
    <name type="scientific">Postia placenta MAD-698-R-SB12</name>
    <dbReference type="NCBI Taxonomy" id="670580"/>
    <lineage>
        <taxon>Eukaryota</taxon>
        <taxon>Fungi</taxon>
        <taxon>Dikarya</taxon>
        <taxon>Basidiomycota</taxon>
        <taxon>Agaricomycotina</taxon>
        <taxon>Agaricomycetes</taxon>
        <taxon>Polyporales</taxon>
        <taxon>Adustoporiaceae</taxon>
        <taxon>Rhodonia</taxon>
    </lineage>
</organism>
<evidence type="ECO:0000313" key="3">
    <source>
        <dbReference type="EMBL" id="OSX63610.1"/>
    </source>
</evidence>
<dbReference type="OrthoDB" id="10282508at2759"/>
<dbReference type="SMART" id="SM00355">
    <property type="entry name" value="ZnF_C2H2"/>
    <property type="match status" value="3"/>
</dbReference>
<evidence type="ECO:0000259" key="2">
    <source>
        <dbReference type="PROSITE" id="PS00028"/>
    </source>
</evidence>
<dbReference type="Proteomes" id="UP000194127">
    <property type="component" value="Unassembled WGS sequence"/>
</dbReference>
<dbReference type="AlphaFoldDB" id="A0A1X6N507"/>
<dbReference type="InterPro" id="IPR013087">
    <property type="entry name" value="Znf_C2H2_type"/>
</dbReference>
<feature type="compositionally biased region" description="Polar residues" evidence="1">
    <location>
        <begin position="344"/>
        <end position="358"/>
    </location>
</feature>
<reference evidence="3 4" key="1">
    <citation type="submission" date="2017-04" db="EMBL/GenBank/DDBJ databases">
        <title>Genome Sequence of the Model Brown-Rot Fungus Postia placenta SB12.</title>
        <authorList>
            <consortium name="DOE Joint Genome Institute"/>
            <person name="Gaskell J."/>
            <person name="Kersten P."/>
            <person name="Larrondo L.F."/>
            <person name="Canessa P."/>
            <person name="Martinez D."/>
            <person name="Hibbett D."/>
            <person name="Schmoll M."/>
            <person name="Kubicek C.P."/>
            <person name="Martinez A.T."/>
            <person name="Yadav J."/>
            <person name="Master E."/>
            <person name="Magnuson J.K."/>
            <person name="James T."/>
            <person name="Yaver D."/>
            <person name="Berka R."/>
            <person name="Labutti K."/>
            <person name="Lipzen A."/>
            <person name="Aerts A."/>
            <person name="Barry K."/>
            <person name="Henrissat B."/>
            <person name="Blanchette R."/>
            <person name="Grigoriev I."/>
            <person name="Cullen D."/>
        </authorList>
    </citation>
    <scope>NUCLEOTIDE SEQUENCE [LARGE SCALE GENOMIC DNA]</scope>
    <source>
        <strain evidence="3 4">MAD-698-R-SB12</strain>
    </source>
</reference>
<keyword evidence="4" id="KW-1185">Reference proteome</keyword>
<protein>
    <recommendedName>
        <fullName evidence="2">C2H2-type domain-containing protein</fullName>
    </recommendedName>
</protein>